<name>A0A2P2QGN7_RHIMU</name>
<sequence>MLGTKANIAVKMIMILTPNYVRIYKPLNQDRDR</sequence>
<reference evidence="1" key="1">
    <citation type="submission" date="2018-02" db="EMBL/GenBank/DDBJ databases">
        <title>Rhizophora mucronata_Transcriptome.</title>
        <authorList>
            <person name="Meera S.P."/>
            <person name="Sreeshan A."/>
            <person name="Augustine A."/>
        </authorList>
    </citation>
    <scope>NUCLEOTIDE SEQUENCE</scope>
    <source>
        <tissue evidence="1">Leaf</tissue>
    </source>
</reference>
<dbReference type="AlphaFoldDB" id="A0A2P2QGN7"/>
<organism evidence="1">
    <name type="scientific">Rhizophora mucronata</name>
    <name type="common">Asiatic mangrove</name>
    <dbReference type="NCBI Taxonomy" id="61149"/>
    <lineage>
        <taxon>Eukaryota</taxon>
        <taxon>Viridiplantae</taxon>
        <taxon>Streptophyta</taxon>
        <taxon>Embryophyta</taxon>
        <taxon>Tracheophyta</taxon>
        <taxon>Spermatophyta</taxon>
        <taxon>Magnoliopsida</taxon>
        <taxon>eudicotyledons</taxon>
        <taxon>Gunneridae</taxon>
        <taxon>Pentapetalae</taxon>
        <taxon>rosids</taxon>
        <taxon>fabids</taxon>
        <taxon>Malpighiales</taxon>
        <taxon>Rhizophoraceae</taxon>
        <taxon>Rhizophora</taxon>
    </lineage>
</organism>
<protein>
    <submittedName>
        <fullName evidence="1">Uncharacterized protein</fullName>
    </submittedName>
</protein>
<evidence type="ECO:0000313" key="1">
    <source>
        <dbReference type="EMBL" id="MBX66173.1"/>
    </source>
</evidence>
<dbReference type="EMBL" id="GGEC01085689">
    <property type="protein sequence ID" value="MBX66173.1"/>
    <property type="molecule type" value="Transcribed_RNA"/>
</dbReference>
<proteinExistence type="predicted"/>
<accession>A0A2P2QGN7</accession>